<dbReference type="GO" id="GO:0005524">
    <property type="term" value="F:ATP binding"/>
    <property type="evidence" value="ECO:0007669"/>
    <property type="project" value="UniProtKB-KW"/>
</dbReference>
<evidence type="ECO:0000256" key="5">
    <source>
        <dbReference type="ARBA" id="ARBA00022840"/>
    </source>
</evidence>
<dbReference type="PROSITE" id="PS50893">
    <property type="entry name" value="ABC_TRANSPORTER_2"/>
    <property type="match status" value="1"/>
</dbReference>
<dbReference type="PROSITE" id="PS00211">
    <property type="entry name" value="ABC_TRANSPORTER_1"/>
    <property type="match status" value="1"/>
</dbReference>
<dbReference type="RefSeq" id="WP_187973583.1">
    <property type="nucleotide sequence ID" value="NZ_CP046884.1"/>
</dbReference>
<sequence>MWPTLSPVTNSDSEPQSSALVLHDVVKRFGTKVAVSGLSFRVAHGEVVALLGPNGAGKTTTIEMCEGFQKPTSGTISVLGIDPAKEPDTLRSRIGIMLQGGGSYSGIQVAEMLRLSASYHDNPLDPEWLIDVVGLRDQAKTTWRRLSGGQQQRLSLALAIIGRPELVFLDEPTAGMDAQSRLMVWQLVDNLRRDGVTIIVTTHLMDEAEALADRVIIIDQGHIVAEGTPAELTTQRSIGGSQISVVTDSPLDTAVIEEELHRHGFPSASILSSRPLTYQIHAQVSPELIALCSRCAAEQKVLIRELKAGHRSLEDVFLEITGREMRK</sequence>
<dbReference type="SUPFAM" id="SSF52540">
    <property type="entry name" value="P-loop containing nucleoside triphosphate hydrolases"/>
    <property type="match status" value="1"/>
</dbReference>
<dbReference type="InterPro" id="IPR027417">
    <property type="entry name" value="P-loop_NTPase"/>
</dbReference>
<dbReference type="GO" id="GO:0055085">
    <property type="term" value="P:transmembrane transport"/>
    <property type="evidence" value="ECO:0007669"/>
    <property type="project" value="UniProtKB-ARBA"/>
</dbReference>
<evidence type="ECO:0000256" key="6">
    <source>
        <dbReference type="ARBA" id="ARBA00022967"/>
    </source>
</evidence>
<evidence type="ECO:0000256" key="8">
    <source>
        <dbReference type="ARBA" id="ARBA00023251"/>
    </source>
</evidence>
<dbReference type="CDD" id="cd03230">
    <property type="entry name" value="ABC_DR_subfamily_A"/>
    <property type="match status" value="1"/>
</dbReference>
<dbReference type="EMBL" id="CP046884">
    <property type="protein sequence ID" value="QNQ90266.1"/>
    <property type="molecule type" value="Genomic_DNA"/>
</dbReference>
<dbReference type="GO" id="GO:0005886">
    <property type="term" value="C:plasma membrane"/>
    <property type="evidence" value="ECO:0007669"/>
    <property type="project" value="UniProtKB-SubCell"/>
</dbReference>
<keyword evidence="11" id="KW-1185">Reference proteome</keyword>
<dbReference type="FunFam" id="3.40.50.300:FF:000589">
    <property type="entry name" value="ABC transporter, ATP-binding subunit"/>
    <property type="match status" value="1"/>
</dbReference>
<gene>
    <name evidence="10" type="ORF">GP475_06145</name>
</gene>
<evidence type="ECO:0000259" key="9">
    <source>
        <dbReference type="PROSITE" id="PS50893"/>
    </source>
</evidence>
<evidence type="ECO:0000256" key="3">
    <source>
        <dbReference type="ARBA" id="ARBA00022475"/>
    </source>
</evidence>
<keyword evidence="2" id="KW-0813">Transport</keyword>
<keyword evidence="8" id="KW-0046">Antibiotic resistance</keyword>
<keyword evidence="4" id="KW-0547">Nucleotide-binding</keyword>
<evidence type="ECO:0000256" key="7">
    <source>
        <dbReference type="ARBA" id="ARBA00023136"/>
    </source>
</evidence>
<dbReference type="AlphaFoldDB" id="A0A7H0SNZ1"/>
<accession>A0A7H0SNZ1</accession>
<keyword evidence="6" id="KW-1278">Translocase</keyword>
<proteinExistence type="predicted"/>
<dbReference type="PANTHER" id="PTHR42711">
    <property type="entry name" value="ABC TRANSPORTER ATP-BINDING PROTEIN"/>
    <property type="match status" value="1"/>
</dbReference>
<evidence type="ECO:0000313" key="11">
    <source>
        <dbReference type="Proteomes" id="UP000516320"/>
    </source>
</evidence>
<organism evidence="10 11">
    <name type="scientific">Corynebacterium poyangense</name>
    <dbReference type="NCBI Taxonomy" id="2684405"/>
    <lineage>
        <taxon>Bacteria</taxon>
        <taxon>Bacillati</taxon>
        <taxon>Actinomycetota</taxon>
        <taxon>Actinomycetes</taxon>
        <taxon>Mycobacteriales</taxon>
        <taxon>Corynebacteriaceae</taxon>
        <taxon>Corynebacterium</taxon>
    </lineage>
</organism>
<keyword evidence="3" id="KW-1003">Cell membrane</keyword>
<dbReference type="GO" id="GO:0016887">
    <property type="term" value="F:ATP hydrolysis activity"/>
    <property type="evidence" value="ECO:0007669"/>
    <property type="project" value="InterPro"/>
</dbReference>
<name>A0A7H0SNZ1_9CORY</name>
<dbReference type="PANTHER" id="PTHR42711:SF16">
    <property type="entry name" value="ABC TRANSPORTER ATP-BINDING PROTEIN"/>
    <property type="match status" value="1"/>
</dbReference>
<dbReference type="SMART" id="SM00382">
    <property type="entry name" value="AAA"/>
    <property type="match status" value="1"/>
</dbReference>
<evidence type="ECO:0000256" key="2">
    <source>
        <dbReference type="ARBA" id="ARBA00022448"/>
    </source>
</evidence>
<feature type="domain" description="ABC transporter" evidence="9">
    <location>
        <begin position="20"/>
        <end position="245"/>
    </location>
</feature>
<dbReference type="InterPro" id="IPR003593">
    <property type="entry name" value="AAA+_ATPase"/>
</dbReference>
<dbReference type="GO" id="GO:0046677">
    <property type="term" value="P:response to antibiotic"/>
    <property type="evidence" value="ECO:0007669"/>
    <property type="project" value="UniProtKB-KW"/>
</dbReference>
<keyword evidence="7" id="KW-0472">Membrane</keyword>
<dbReference type="Gene3D" id="3.40.50.300">
    <property type="entry name" value="P-loop containing nucleotide triphosphate hydrolases"/>
    <property type="match status" value="1"/>
</dbReference>
<evidence type="ECO:0000256" key="4">
    <source>
        <dbReference type="ARBA" id="ARBA00022741"/>
    </source>
</evidence>
<keyword evidence="5 10" id="KW-0067">ATP-binding</keyword>
<protein>
    <submittedName>
        <fullName evidence="10">ATP-binding cassette domain-containing protein</fullName>
    </submittedName>
</protein>
<dbReference type="Pfam" id="PF00005">
    <property type="entry name" value="ABC_tran"/>
    <property type="match status" value="1"/>
</dbReference>
<dbReference type="InterPro" id="IPR017871">
    <property type="entry name" value="ABC_transporter-like_CS"/>
</dbReference>
<dbReference type="KEGG" id="cpoy:GP475_06145"/>
<evidence type="ECO:0000256" key="1">
    <source>
        <dbReference type="ARBA" id="ARBA00004202"/>
    </source>
</evidence>
<dbReference type="InterPro" id="IPR003439">
    <property type="entry name" value="ABC_transporter-like_ATP-bd"/>
</dbReference>
<evidence type="ECO:0000313" key="10">
    <source>
        <dbReference type="EMBL" id="QNQ90266.1"/>
    </source>
</evidence>
<reference evidence="10 11" key="1">
    <citation type="submission" date="2019-12" db="EMBL/GenBank/DDBJ databases">
        <title>Corynebacterium sp. nov., isolated from feces of the Anser Albifrons in China.</title>
        <authorList>
            <person name="Liu Q."/>
        </authorList>
    </citation>
    <scope>NUCLEOTIDE SEQUENCE [LARGE SCALE GENOMIC DNA]</scope>
    <source>
        <strain evidence="10 11">4H37-19</strain>
    </source>
</reference>
<comment type="subcellular location">
    <subcellularLocation>
        <location evidence="1">Cell membrane</location>
        <topology evidence="1">Peripheral membrane protein</topology>
    </subcellularLocation>
</comment>
<dbReference type="InterPro" id="IPR050763">
    <property type="entry name" value="ABC_transporter_ATP-binding"/>
</dbReference>
<dbReference type="Proteomes" id="UP000516320">
    <property type="component" value="Chromosome"/>
</dbReference>